<comment type="caution">
    <text evidence="1">The sequence shown here is derived from an EMBL/GenBank/DDBJ whole genome shotgun (WGS) entry which is preliminary data.</text>
</comment>
<keyword evidence="2" id="KW-1185">Reference proteome</keyword>
<proteinExistence type="predicted"/>
<protein>
    <recommendedName>
        <fullName evidence="3">Flagellin C-terminal domain-containing protein</fullName>
    </recommendedName>
</protein>
<dbReference type="PANTHER" id="PTHR42792">
    <property type="entry name" value="FLAGELLIN"/>
    <property type="match status" value="1"/>
</dbReference>
<dbReference type="PATRIC" id="fig|1526658.3.peg.5158"/>
<gene>
    <name evidence="1" type="ORF">AE618_01165</name>
</gene>
<dbReference type="AlphaFoldDB" id="A0A0N1N598"/>
<evidence type="ECO:0008006" key="3">
    <source>
        <dbReference type="Google" id="ProtNLM"/>
    </source>
</evidence>
<name>A0A0N1N598_9HYPH</name>
<dbReference type="Proteomes" id="UP000037822">
    <property type="component" value="Unassembled WGS sequence"/>
</dbReference>
<dbReference type="RefSeq" id="WP_054207213.1">
    <property type="nucleotide sequence ID" value="NZ_LGSZ01000009.1"/>
</dbReference>
<dbReference type="InterPro" id="IPR001492">
    <property type="entry name" value="Flagellin"/>
</dbReference>
<dbReference type="GO" id="GO:0009288">
    <property type="term" value="C:bacterial-type flagellum"/>
    <property type="evidence" value="ECO:0007669"/>
    <property type="project" value="InterPro"/>
</dbReference>
<dbReference type="SUPFAM" id="SSF64518">
    <property type="entry name" value="Phase 1 flagellin"/>
    <property type="match status" value="1"/>
</dbReference>
<dbReference type="PANTHER" id="PTHR42792:SF1">
    <property type="entry name" value="FLAGELLAR HOOK-ASSOCIATED PROTEIN 3"/>
    <property type="match status" value="1"/>
</dbReference>
<accession>A0A0N1N598</accession>
<reference evidence="1 2" key="1">
    <citation type="submission" date="2015-07" db="EMBL/GenBank/DDBJ databases">
        <title>Whole genome sequencing of Bosea vaviloviae isolated from cave pool.</title>
        <authorList>
            <person name="Tan N.E.H."/>
            <person name="Lee Y.P."/>
            <person name="Gan H.M."/>
            <person name="Barton H."/>
            <person name="Savka M.A."/>
        </authorList>
    </citation>
    <scope>NUCLEOTIDE SEQUENCE [LARGE SCALE GENOMIC DNA]</scope>
    <source>
        <strain evidence="1 2">SD260</strain>
    </source>
</reference>
<sequence length="505" mass="52435">MTITSYGTGAYRSASPNSFVSTRGQLSDLERQLATKEKAESYGALGLDRITSLDLNAKVSSLDSWLDGISLADVNVKLATKSVENFAKLASETVNDTRSNSYVASATGRSAPQVLAEEKFKQTLDLLNTNVNGRYLFSGKTSDVQPTVSYSELIDGDGTGRAGLRQLISERKQADLGVSGLGRLTTGGAGATATIADEAPVHSYGFKLAGATSTSASLAPTFTAGPPADVSVTVASQPVSGDALRFKLNLPDGTQEEIVLTARAAGTTGPASDSFEIGVDVNATAANLRSAITSALTKAASTTLSAASSQVAAKNFFAGSVSNPPLRVPGPPYDTATAAPVAGTAANTVIWYQGDDDSDPARSTSTVQVDKGQLVGTGARANEEAFRVGLAQFAVLAIETFPAGDPNSQARYEATTSRVSEKLGFGGSVQKPSEIIIDFGSAQTSLARAKERHESTKNYLTTTLAGVENVTTEEVAVQILALQTQLQASYQTSAILSKLSLTNYL</sequence>
<evidence type="ECO:0000313" key="2">
    <source>
        <dbReference type="Proteomes" id="UP000037822"/>
    </source>
</evidence>
<organism evidence="1 2">
    <name type="scientific">Bosea vaviloviae</name>
    <dbReference type="NCBI Taxonomy" id="1526658"/>
    <lineage>
        <taxon>Bacteria</taxon>
        <taxon>Pseudomonadati</taxon>
        <taxon>Pseudomonadota</taxon>
        <taxon>Alphaproteobacteria</taxon>
        <taxon>Hyphomicrobiales</taxon>
        <taxon>Boseaceae</taxon>
        <taxon>Bosea</taxon>
    </lineage>
</organism>
<dbReference type="OrthoDB" id="7312911at2"/>
<dbReference type="GO" id="GO:0005198">
    <property type="term" value="F:structural molecule activity"/>
    <property type="evidence" value="ECO:0007669"/>
    <property type="project" value="InterPro"/>
</dbReference>
<dbReference type="EMBL" id="LGSZ01000009">
    <property type="protein sequence ID" value="KPH82999.1"/>
    <property type="molecule type" value="Genomic_DNA"/>
</dbReference>
<evidence type="ECO:0000313" key="1">
    <source>
        <dbReference type="EMBL" id="KPH82999.1"/>
    </source>
</evidence>